<protein>
    <recommendedName>
        <fullName evidence="2">Essential protein Yae1 N-terminal domain-containing protein</fullName>
    </recommendedName>
</protein>
<dbReference type="VEuPathDB" id="FungiDB:PNEG_01409"/>
<dbReference type="EMBL" id="AFWA02000004">
    <property type="protein sequence ID" value="EMR10131.1"/>
    <property type="molecule type" value="Genomic_DNA"/>
</dbReference>
<gene>
    <name evidence="3" type="ORF">PNEG_01409</name>
</gene>
<sequence>MQINLDSLLWIENQFYHDGYQQGFRDGAVRARIEGRIEGIEKGYNTMFHIGRIYGRCDIWKWTICNQPRIIQQLLQLEQCLNKLISIQTSSPTLFRSLWNKSKAKFKTIAHLVNEQSLIETSDTEDMENTPFINDHTYN</sequence>
<proteinExistence type="inferred from homology"/>
<dbReference type="Pfam" id="PF09811">
    <property type="entry name" value="Yae1_N"/>
    <property type="match status" value="1"/>
</dbReference>
<organism evidence="3 4">
    <name type="scientific">Pneumocystis murina (strain B123)</name>
    <name type="common">Mouse pneumocystis pneumonia agent</name>
    <name type="synonym">Pneumocystis carinii f. sp. muris</name>
    <dbReference type="NCBI Taxonomy" id="1069680"/>
    <lineage>
        <taxon>Eukaryota</taxon>
        <taxon>Fungi</taxon>
        <taxon>Dikarya</taxon>
        <taxon>Ascomycota</taxon>
        <taxon>Taphrinomycotina</taxon>
        <taxon>Pneumocystomycetes</taxon>
        <taxon>Pneumocystaceae</taxon>
        <taxon>Pneumocystis</taxon>
    </lineage>
</organism>
<dbReference type="STRING" id="1069680.M7NSM9"/>
<comment type="caution">
    <text evidence="3">The sequence shown here is derived from an EMBL/GenBank/DDBJ whole genome shotgun (WGS) entry which is preliminary data.</text>
</comment>
<dbReference type="OrthoDB" id="48036at2759"/>
<reference evidence="4" key="1">
    <citation type="journal article" date="2016" name="Nat. Commun.">
        <title>Genome analysis of three Pneumocystis species reveals adaptation mechanisms to life exclusively in mammalian hosts.</title>
        <authorList>
            <person name="Ma L."/>
            <person name="Chen Z."/>
            <person name="Huang D.W."/>
            <person name="Kutty G."/>
            <person name="Ishihara M."/>
            <person name="Wang H."/>
            <person name="Abouelleil A."/>
            <person name="Bishop L."/>
            <person name="Davey E."/>
            <person name="Deng R."/>
            <person name="Deng X."/>
            <person name="Fan L."/>
            <person name="Fantoni G."/>
            <person name="Fitzgerald M."/>
            <person name="Gogineni E."/>
            <person name="Goldberg J.M."/>
            <person name="Handley G."/>
            <person name="Hu X."/>
            <person name="Huber C."/>
            <person name="Jiao X."/>
            <person name="Jones K."/>
            <person name="Levin J.Z."/>
            <person name="Liu Y."/>
            <person name="Macdonald P."/>
            <person name="Melnikov A."/>
            <person name="Raley C."/>
            <person name="Sassi M."/>
            <person name="Sherman B.T."/>
            <person name="Song X."/>
            <person name="Sykes S."/>
            <person name="Tran B."/>
            <person name="Walsh L."/>
            <person name="Xia Y."/>
            <person name="Yang J."/>
            <person name="Young S."/>
            <person name="Zeng Q."/>
            <person name="Zheng X."/>
            <person name="Stephens R."/>
            <person name="Nusbaum C."/>
            <person name="Birren B.W."/>
            <person name="Azadi P."/>
            <person name="Lempicki R.A."/>
            <person name="Cuomo C.A."/>
            <person name="Kovacs J.A."/>
        </authorList>
    </citation>
    <scope>NUCLEOTIDE SEQUENCE [LARGE SCALE GENOMIC DNA]</scope>
    <source>
        <strain evidence="4">B123</strain>
    </source>
</reference>
<dbReference type="eggNOG" id="ENOG502S9TX">
    <property type="taxonomic scope" value="Eukaryota"/>
</dbReference>
<dbReference type="HOGENOM" id="CLU_1845945_0_0_1"/>
<dbReference type="Proteomes" id="UP000011958">
    <property type="component" value="Unassembled WGS sequence"/>
</dbReference>
<dbReference type="AlphaFoldDB" id="M7NSM9"/>
<keyword evidence="4" id="KW-1185">Reference proteome</keyword>
<evidence type="ECO:0000259" key="2">
    <source>
        <dbReference type="Pfam" id="PF09811"/>
    </source>
</evidence>
<dbReference type="GeneID" id="19895106"/>
<dbReference type="InterPro" id="IPR019191">
    <property type="entry name" value="Essential_protein_Yae1_N"/>
</dbReference>
<comment type="similarity">
    <text evidence="1">Belongs to the LTO1 family.</text>
</comment>
<accession>M7NSM9</accession>
<dbReference type="PANTHER" id="PTHR28532:SF1">
    <property type="entry name" value="ORAL CANCER OVEREXPRESSED 1"/>
    <property type="match status" value="1"/>
</dbReference>
<dbReference type="InterPro" id="IPR052436">
    <property type="entry name" value="LTO1_adapter"/>
</dbReference>
<dbReference type="RefSeq" id="XP_007873345.1">
    <property type="nucleotide sequence ID" value="XM_007875154.1"/>
</dbReference>
<dbReference type="PANTHER" id="PTHR28532">
    <property type="entry name" value="GEO13458P1"/>
    <property type="match status" value="1"/>
</dbReference>
<evidence type="ECO:0000256" key="1">
    <source>
        <dbReference type="ARBA" id="ARBA00038090"/>
    </source>
</evidence>
<name>M7NSM9_PNEMU</name>
<evidence type="ECO:0000313" key="3">
    <source>
        <dbReference type="EMBL" id="EMR10131.1"/>
    </source>
</evidence>
<evidence type="ECO:0000313" key="4">
    <source>
        <dbReference type="Proteomes" id="UP000011958"/>
    </source>
</evidence>
<dbReference type="OMA" id="VGFQRFV"/>
<feature type="domain" description="Essential protein Yae1 N-terminal" evidence="2">
    <location>
        <begin position="19"/>
        <end position="57"/>
    </location>
</feature>